<feature type="domain" description="Major facilitator superfamily (MFS) profile" evidence="9">
    <location>
        <begin position="10"/>
        <end position="399"/>
    </location>
</feature>
<keyword evidence="6 8" id="KW-1133">Transmembrane helix</keyword>
<keyword evidence="5 8" id="KW-0812">Transmembrane</keyword>
<keyword evidence="7 8" id="KW-0472">Membrane</keyword>
<feature type="transmembrane region" description="Helical" evidence="8">
    <location>
        <begin position="343"/>
        <end position="365"/>
    </location>
</feature>
<evidence type="ECO:0000256" key="2">
    <source>
        <dbReference type="ARBA" id="ARBA00004141"/>
    </source>
</evidence>
<feature type="transmembrane region" description="Helical" evidence="8">
    <location>
        <begin position="287"/>
        <end position="307"/>
    </location>
</feature>
<evidence type="ECO:0000256" key="5">
    <source>
        <dbReference type="ARBA" id="ARBA00022692"/>
    </source>
</evidence>
<comment type="caution">
    <text evidence="10">The sequence shown here is derived from an EMBL/GenBank/DDBJ whole genome shotgun (WGS) entry which is preliminary data.</text>
</comment>
<dbReference type="GO" id="GO:0022857">
    <property type="term" value="F:transmembrane transporter activity"/>
    <property type="evidence" value="ECO:0007669"/>
    <property type="project" value="InterPro"/>
</dbReference>
<evidence type="ECO:0000256" key="8">
    <source>
        <dbReference type="SAM" id="Phobius"/>
    </source>
</evidence>
<feature type="transmembrane region" description="Helical" evidence="8">
    <location>
        <begin position="223"/>
        <end position="245"/>
    </location>
</feature>
<dbReference type="InterPro" id="IPR020846">
    <property type="entry name" value="MFS_dom"/>
</dbReference>
<evidence type="ECO:0000313" key="10">
    <source>
        <dbReference type="EMBL" id="TFW28953.1"/>
    </source>
</evidence>
<dbReference type="EMBL" id="SPUM01000132">
    <property type="protein sequence ID" value="TFW28953.1"/>
    <property type="molecule type" value="Genomic_DNA"/>
</dbReference>
<reference evidence="10 11" key="1">
    <citation type="submission" date="2019-03" db="EMBL/GenBank/DDBJ databases">
        <title>Draft genome of Massilia hortus sp. nov., a novel bacterial species of the Oxalobacteraceae family.</title>
        <authorList>
            <person name="Peta V."/>
            <person name="Raths R."/>
            <person name="Bucking H."/>
        </authorList>
    </citation>
    <scope>NUCLEOTIDE SEQUENCE [LARGE SCALE GENOMIC DNA]</scope>
    <source>
        <strain evidence="10 11">ONC3</strain>
    </source>
</reference>
<dbReference type="InterPro" id="IPR011701">
    <property type="entry name" value="MFS"/>
</dbReference>
<evidence type="ECO:0000256" key="7">
    <source>
        <dbReference type="ARBA" id="ARBA00023136"/>
    </source>
</evidence>
<organism evidence="10 11">
    <name type="scientific">Massilia horti</name>
    <dbReference type="NCBI Taxonomy" id="2562153"/>
    <lineage>
        <taxon>Bacteria</taxon>
        <taxon>Pseudomonadati</taxon>
        <taxon>Pseudomonadota</taxon>
        <taxon>Betaproteobacteria</taxon>
        <taxon>Burkholderiales</taxon>
        <taxon>Oxalobacteraceae</taxon>
        <taxon>Telluria group</taxon>
        <taxon>Massilia</taxon>
    </lineage>
</organism>
<name>A0A4Y9SWD4_9BURK</name>
<comment type="subcellular location">
    <subcellularLocation>
        <location evidence="2">Membrane</location>
        <topology evidence="2">Multi-pass membrane protein</topology>
    </subcellularLocation>
</comment>
<dbReference type="Proteomes" id="UP000297258">
    <property type="component" value="Unassembled WGS sequence"/>
</dbReference>
<comment type="function">
    <text evidence="1">Resistance to tetracycline by an active tetracycline efflux. This is an energy-dependent process that decreases the accumulation of the antibiotic in whole cells. This protein functions as a metal-tetracycline/H(+) antiporter.</text>
</comment>
<sequence length="399" mass="41935">MKKFLLIASACLLALLATTGASLPYPILPPLFASDAPNSLNHFLGLPPKLLLAIALLINPLGLLIGSAVLGPLSDRFGRRPVVLVTSIGAALGHVLTAGALVIQSYPLFLLARFATGLLEGNVSAVRAMLADRLEGNLRNRALSWLNGALHLGWLVGPLLAGLLVGLGVTVPFYVAAGALCLGAVLAAVSLEHEHKPAGHGSWLSVARESHAFNLLRHYELRMLFVVQFAYSCGSTAFFLFYPLWLVEVGGYGVREISHVNVLMCALLTLTAAFAGGPSRVEPLRRASVCALGVAVAIAAVGVGNLWIGIAGIVLFGLPHAFFNATILGWAAERFGSYGQGAVMGLLATTYCLANILMALAGAVLTLFDTRLVLVAGAAFSTWAAMRMRAWHGVQTRTA</sequence>
<feature type="transmembrane region" description="Helical" evidence="8">
    <location>
        <begin position="371"/>
        <end position="388"/>
    </location>
</feature>
<gene>
    <name evidence="10" type="ORF">E4O92_20195</name>
</gene>
<dbReference type="PRINTS" id="PR01035">
    <property type="entry name" value="TCRTETA"/>
</dbReference>
<evidence type="ECO:0000256" key="1">
    <source>
        <dbReference type="ARBA" id="ARBA00003279"/>
    </source>
</evidence>
<evidence type="ECO:0000256" key="6">
    <source>
        <dbReference type="ARBA" id="ARBA00022989"/>
    </source>
</evidence>
<feature type="transmembrane region" description="Helical" evidence="8">
    <location>
        <begin position="49"/>
        <end position="70"/>
    </location>
</feature>
<feature type="transmembrane region" description="Helical" evidence="8">
    <location>
        <begin position="109"/>
        <end position="130"/>
    </location>
</feature>
<feature type="transmembrane region" description="Helical" evidence="8">
    <location>
        <begin position="171"/>
        <end position="191"/>
    </location>
</feature>
<keyword evidence="11" id="KW-1185">Reference proteome</keyword>
<proteinExistence type="inferred from homology"/>
<dbReference type="PROSITE" id="PS00216">
    <property type="entry name" value="SUGAR_TRANSPORT_1"/>
    <property type="match status" value="1"/>
</dbReference>
<evidence type="ECO:0000259" key="9">
    <source>
        <dbReference type="PROSITE" id="PS50850"/>
    </source>
</evidence>
<dbReference type="PANTHER" id="PTHR23504:SF15">
    <property type="entry name" value="MAJOR FACILITATOR SUPERFAMILY (MFS) PROFILE DOMAIN-CONTAINING PROTEIN"/>
    <property type="match status" value="1"/>
</dbReference>
<dbReference type="PROSITE" id="PS50850">
    <property type="entry name" value="MFS"/>
    <property type="match status" value="1"/>
</dbReference>
<evidence type="ECO:0000256" key="3">
    <source>
        <dbReference type="ARBA" id="ARBA00007520"/>
    </source>
</evidence>
<comment type="similarity">
    <text evidence="3">Belongs to the major facilitator superfamily. TCR/Tet family.</text>
</comment>
<dbReference type="Pfam" id="PF07690">
    <property type="entry name" value="MFS_1"/>
    <property type="match status" value="1"/>
</dbReference>
<feature type="transmembrane region" description="Helical" evidence="8">
    <location>
        <begin position="257"/>
        <end position="275"/>
    </location>
</feature>
<dbReference type="SUPFAM" id="SSF103473">
    <property type="entry name" value="MFS general substrate transporter"/>
    <property type="match status" value="1"/>
</dbReference>
<dbReference type="AlphaFoldDB" id="A0A4Y9SWD4"/>
<dbReference type="OrthoDB" id="9764259at2"/>
<accession>A0A4Y9SWD4</accession>
<feature type="transmembrane region" description="Helical" evidence="8">
    <location>
        <begin position="142"/>
        <end position="165"/>
    </location>
</feature>
<dbReference type="Gene3D" id="1.20.1250.20">
    <property type="entry name" value="MFS general substrate transporter like domains"/>
    <property type="match status" value="1"/>
</dbReference>
<evidence type="ECO:0000256" key="4">
    <source>
        <dbReference type="ARBA" id="ARBA00022448"/>
    </source>
</evidence>
<dbReference type="InterPro" id="IPR036259">
    <property type="entry name" value="MFS_trans_sf"/>
</dbReference>
<dbReference type="PANTHER" id="PTHR23504">
    <property type="entry name" value="MAJOR FACILITATOR SUPERFAMILY DOMAIN-CONTAINING PROTEIN 10"/>
    <property type="match status" value="1"/>
</dbReference>
<evidence type="ECO:0000313" key="11">
    <source>
        <dbReference type="Proteomes" id="UP000297258"/>
    </source>
</evidence>
<feature type="transmembrane region" description="Helical" evidence="8">
    <location>
        <begin position="82"/>
        <end position="103"/>
    </location>
</feature>
<dbReference type="GO" id="GO:0016020">
    <property type="term" value="C:membrane"/>
    <property type="evidence" value="ECO:0007669"/>
    <property type="project" value="UniProtKB-SubCell"/>
</dbReference>
<protein>
    <submittedName>
        <fullName evidence="10">MFS transporter</fullName>
    </submittedName>
</protein>
<keyword evidence="4" id="KW-0813">Transport</keyword>
<dbReference type="InterPro" id="IPR001958">
    <property type="entry name" value="Tet-R_TetA/multi-R_MdtG-like"/>
</dbReference>
<dbReference type="InterPro" id="IPR005829">
    <property type="entry name" value="Sugar_transporter_CS"/>
</dbReference>
<dbReference type="RefSeq" id="WP_135191453.1">
    <property type="nucleotide sequence ID" value="NZ_SPUM01000132.1"/>
</dbReference>